<dbReference type="PANTHER" id="PTHR48017">
    <property type="entry name" value="OS05G0424000 PROTEIN-RELATED"/>
    <property type="match status" value="1"/>
</dbReference>
<reference evidence="9 10" key="1">
    <citation type="submission" date="2024-11" db="EMBL/GenBank/DDBJ databases">
        <title>Chromosome-level genome assembly of Eucalyptus globulus Labill. provides insights into its genome evolution.</title>
        <authorList>
            <person name="Li X."/>
        </authorList>
    </citation>
    <scope>NUCLEOTIDE SEQUENCE [LARGE SCALE GENOMIC DNA]</scope>
    <source>
        <strain evidence="9">CL2024</strain>
        <tissue evidence="9">Fresh tender leaves</tissue>
    </source>
</reference>
<feature type="transmembrane region" description="Helical" evidence="7">
    <location>
        <begin position="180"/>
        <end position="204"/>
    </location>
</feature>
<keyword evidence="6 7" id="KW-0472">Membrane</keyword>
<dbReference type="GO" id="GO:0006865">
    <property type="term" value="P:amino acid transport"/>
    <property type="evidence" value="ECO:0007669"/>
    <property type="project" value="UniProtKB-KW"/>
</dbReference>
<evidence type="ECO:0000256" key="7">
    <source>
        <dbReference type="SAM" id="Phobius"/>
    </source>
</evidence>
<evidence type="ECO:0000313" key="9">
    <source>
        <dbReference type="EMBL" id="KAL3729084.1"/>
    </source>
</evidence>
<accession>A0ABD3JS63</accession>
<comment type="caution">
    <text evidence="9">The sequence shown here is derived from an EMBL/GenBank/DDBJ whole genome shotgun (WGS) entry which is preliminary data.</text>
</comment>
<dbReference type="Proteomes" id="UP001634007">
    <property type="component" value="Unassembled WGS sequence"/>
</dbReference>
<feature type="transmembrane region" description="Helical" evidence="7">
    <location>
        <begin position="101"/>
        <end position="124"/>
    </location>
</feature>
<evidence type="ECO:0000256" key="4">
    <source>
        <dbReference type="ARBA" id="ARBA00022970"/>
    </source>
</evidence>
<keyword evidence="5 7" id="KW-1133">Transmembrane helix</keyword>
<keyword evidence="10" id="KW-1185">Reference proteome</keyword>
<feature type="domain" description="Amino acid transporter transmembrane" evidence="8">
    <location>
        <begin position="29"/>
        <end position="455"/>
    </location>
</feature>
<proteinExistence type="predicted"/>
<evidence type="ECO:0000256" key="2">
    <source>
        <dbReference type="ARBA" id="ARBA00022448"/>
    </source>
</evidence>
<name>A0ABD3JS63_EUCGL</name>
<evidence type="ECO:0000256" key="5">
    <source>
        <dbReference type="ARBA" id="ARBA00022989"/>
    </source>
</evidence>
<keyword evidence="3 7" id="KW-0812">Transmembrane</keyword>
<evidence type="ECO:0000256" key="6">
    <source>
        <dbReference type="ARBA" id="ARBA00023136"/>
    </source>
</evidence>
<organism evidence="9 10">
    <name type="scientific">Eucalyptus globulus</name>
    <name type="common">Tasmanian blue gum</name>
    <dbReference type="NCBI Taxonomy" id="34317"/>
    <lineage>
        <taxon>Eukaryota</taxon>
        <taxon>Viridiplantae</taxon>
        <taxon>Streptophyta</taxon>
        <taxon>Embryophyta</taxon>
        <taxon>Tracheophyta</taxon>
        <taxon>Spermatophyta</taxon>
        <taxon>Magnoliopsida</taxon>
        <taxon>eudicotyledons</taxon>
        <taxon>Gunneridae</taxon>
        <taxon>Pentapetalae</taxon>
        <taxon>rosids</taxon>
        <taxon>malvids</taxon>
        <taxon>Myrtales</taxon>
        <taxon>Myrtaceae</taxon>
        <taxon>Myrtoideae</taxon>
        <taxon>Eucalypteae</taxon>
        <taxon>Eucalyptus</taxon>
    </lineage>
</organism>
<keyword evidence="4" id="KW-0029">Amino-acid transport</keyword>
<protein>
    <recommendedName>
        <fullName evidence="8">Amino acid transporter transmembrane domain-containing protein</fullName>
    </recommendedName>
</protein>
<dbReference type="Pfam" id="PF01490">
    <property type="entry name" value="Aa_trans"/>
    <property type="match status" value="1"/>
</dbReference>
<keyword evidence="2" id="KW-0813">Transport</keyword>
<dbReference type="EMBL" id="JBJKBG010000008">
    <property type="protein sequence ID" value="KAL3729084.1"/>
    <property type="molecule type" value="Genomic_DNA"/>
</dbReference>
<evidence type="ECO:0000256" key="3">
    <source>
        <dbReference type="ARBA" id="ARBA00022692"/>
    </source>
</evidence>
<dbReference type="InterPro" id="IPR013057">
    <property type="entry name" value="AA_transpt_TM"/>
</dbReference>
<comment type="subcellular location">
    <subcellularLocation>
        <location evidence="1">Membrane</location>
    </subcellularLocation>
</comment>
<feature type="transmembrane region" description="Helical" evidence="7">
    <location>
        <begin position="401"/>
        <end position="419"/>
    </location>
</feature>
<sequence length="478" mass="54107">MGDISIETLPQIVSKCIDSFYDGRLKRTGMVVLCRSWDIAQLGWIAGPAAILLFSFVGYYTSRLLSRCYRTGDPYTGERNSTYMDSVHSILGGTNFKACGFFQYITLFGNAISCIFYCFLYNLADSMLYRFPLSNKRAIKYMHGFHENGENSCHVLANPYMIMFGITEILLSQIQDLDQIWWLSIVAAVMFVAYSLIGLGLGIAQVAEAVPFSTDATETQKIWRCFQALGNIASAYSFYEILIETQDTIGSPPSEVKTMKKAISLSTVVMTTIYMLCGCVRYAAFGDDTPENFLIDLGFNKPFWLLDIANSAIVIHLVGAYQVNSQPIFALVEKQADQRWPWHISNRPCSELIAKEMKILVPGLGQYNMKLFRLAWRTVFVILTTVISMLFPFVFNKVVDIISLGFWPLMVYFPVEMYIRQERIPKWSTKWVYLQVLSMACLVISIVAAAGSVPGLKDDLKTNRPYGMSYDQNAWIFS</sequence>
<gene>
    <name evidence="9" type="ORF">ACJRO7_033653</name>
</gene>
<feature type="transmembrane region" description="Helical" evidence="7">
    <location>
        <begin position="431"/>
        <end position="453"/>
    </location>
</feature>
<feature type="transmembrane region" description="Helical" evidence="7">
    <location>
        <begin position="303"/>
        <end position="321"/>
    </location>
</feature>
<dbReference type="AlphaFoldDB" id="A0ABD3JS63"/>
<evidence type="ECO:0000313" key="10">
    <source>
        <dbReference type="Proteomes" id="UP001634007"/>
    </source>
</evidence>
<evidence type="ECO:0000259" key="8">
    <source>
        <dbReference type="Pfam" id="PF01490"/>
    </source>
</evidence>
<feature type="transmembrane region" description="Helical" evidence="7">
    <location>
        <begin position="262"/>
        <end position="283"/>
    </location>
</feature>
<feature type="transmembrane region" description="Helical" evidence="7">
    <location>
        <begin position="39"/>
        <end position="60"/>
    </location>
</feature>
<evidence type="ECO:0000256" key="1">
    <source>
        <dbReference type="ARBA" id="ARBA00004370"/>
    </source>
</evidence>
<dbReference type="GO" id="GO:0016020">
    <property type="term" value="C:membrane"/>
    <property type="evidence" value="ECO:0007669"/>
    <property type="project" value="UniProtKB-SubCell"/>
</dbReference>
<feature type="transmembrane region" description="Helical" evidence="7">
    <location>
        <begin position="374"/>
        <end position="395"/>
    </location>
</feature>